<organism evidence="4 5">
    <name type="scientific">Aureobasidium pullulans</name>
    <name type="common">Black yeast</name>
    <name type="synonym">Pullularia pullulans</name>
    <dbReference type="NCBI Taxonomy" id="5580"/>
    <lineage>
        <taxon>Eukaryota</taxon>
        <taxon>Fungi</taxon>
        <taxon>Dikarya</taxon>
        <taxon>Ascomycota</taxon>
        <taxon>Pezizomycotina</taxon>
        <taxon>Dothideomycetes</taxon>
        <taxon>Dothideomycetidae</taxon>
        <taxon>Dothideales</taxon>
        <taxon>Saccotheciaceae</taxon>
        <taxon>Aureobasidium</taxon>
    </lineage>
</organism>
<evidence type="ECO:0000256" key="2">
    <source>
        <dbReference type="SAM" id="SignalP"/>
    </source>
</evidence>
<evidence type="ECO:0000313" key="5">
    <source>
        <dbReference type="Proteomes" id="UP001341245"/>
    </source>
</evidence>
<evidence type="ECO:0000256" key="1">
    <source>
        <dbReference type="SAM" id="MobiDB-lite"/>
    </source>
</evidence>
<feature type="domain" description="CPAF-like PDZ" evidence="3">
    <location>
        <begin position="190"/>
        <end position="313"/>
    </location>
</feature>
<comment type="caution">
    <text evidence="4">The sequence shown here is derived from an EMBL/GenBank/DDBJ whole genome shotgun (WGS) entry which is preliminary data.</text>
</comment>
<feature type="chain" id="PRO_5046575898" description="CPAF-like PDZ domain-containing protein" evidence="2">
    <location>
        <begin position="17"/>
        <end position="803"/>
    </location>
</feature>
<keyword evidence="5" id="KW-1185">Reference proteome</keyword>
<gene>
    <name evidence="4" type="ORF">QM012_005185</name>
</gene>
<name>A0ABR0T5R4_AURPU</name>
<protein>
    <recommendedName>
        <fullName evidence="3">CPAF-like PDZ domain-containing protein</fullName>
    </recommendedName>
</protein>
<evidence type="ECO:0000313" key="4">
    <source>
        <dbReference type="EMBL" id="KAK5999779.1"/>
    </source>
</evidence>
<dbReference type="InterPro" id="IPR029045">
    <property type="entry name" value="ClpP/crotonase-like_dom_sf"/>
</dbReference>
<dbReference type="Pfam" id="PF23658">
    <property type="entry name" value="PDZ_CPAF_rel"/>
    <property type="match status" value="1"/>
</dbReference>
<feature type="region of interest" description="Disordered" evidence="1">
    <location>
        <begin position="45"/>
        <end position="66"/>
    </location>
</feature>
<keyword evidence="2" id="KW-0732">Signal</keyword>
<dbReference type="EMBL" id="JASGXD010000021">
    <property type="protein sequence ID" value="KAK5999779.1"/>
    <property type="molecule type" value="Genomic_DNA"/>
</dbReference>
<dbReference type="InterPro" id="IPR052766">
    <property type="entry name" value="S41A_metabolite_peptidase"/>
</dbReference>
<feature type="signal peptide" evidence="2">
    <location>
        <begin position="1"/>
        <end position="16"/>
    </location>
</feature>
<reference evidence="4 5" key="1">
    <citation type="submission" date="2023-11" db="EMBL/GenBank/DDBJ databases">
        <title>Draft genome sequence and annotation of the polyextremotolerant black yeast-like fungus Aureobasidium pullulans NRRL 62042.</title>
        <authorList>
            <person name="Dielentheis-Frenken M.R.E."/>
            <person name="Wibberg D."/>
            <person name="Blank L.M."/>
            <person name="Tiso T."/>
        </authorList>
    </citation>
    <scope>NUCLEOTIDE SEQUENCE [LARGE SCALE GENOMIC DNA]</scope>
    <source>
        <strain evidence="4 5">NRRL 62042</strain>
    </source>
</reference>
<dbReference type="InterPro" id="IPR056186">
    <property type="entry name" value="PDZ_CPAF-rel"/>
</dbReference>
<sequence>MMLGYMSFLLPVLAQAAPWGLHSGHSTAHSLPSWPLTHRRDNFSTASPTVVSTSTGTTTPSTPESPCKNVRLAVQNSTRSSGRVPAKLAYDCLISIPFNQSAAVALMKSIRPYLDWQTTTSYLRDPPKEYAEHIQPPYDFWAVFDSIEADVANGAYASEYDFGWDLYQATQQAHDGHFAYTIDVVGKIFSFERSTPLVSVSENGKDLPLVYVYADILAAQAGNSSFQPSHLVQIDGVDTTEFLLDWAQYGTLQDHDALWNDIFYSSAQASLGDSGSGAGTFVGGGRGRFVYPGPTTTLTFANGSNATYDNCARNHVIFRDIDSGADLYREYLTPKPGASLDALEMQHYLAEKRKEDKVDVTPYLHKVSPLSHPYKGKSIDAPGYPTPVIKQRHNMNGGYFLDGPGFEDVAVLTVASFVHEPFASVEFQKINSEFIAAALAANMTKLIIDVSANGGGILLQGYDLFKQLFPSIHPYGASRFRAHEAVDWMGEIYSNFSARLNSTQANSFVLAPWDYRTDLDSDDKHFESWKGDKGKYGPHDYGNDTFTSLLRWNLHDPQINRYSGGIHVTGYGEHTNKSYHQPFETHNIILVYDGYCASTCAIFSEFLRHEAGVKTIALGGRPSLHPMQGVGGVKGANMYPFSHIFSIVQSAISYSNNMSMPNIDNTALARYTPLALARATHASVNSRDGIRKNDTTQKPWQFLYEPTECRIFYTKQMVLDQSAVWKTVADTVWGKGNACVAGNNNFYGDKKGKGGDADIGEGEVENRVWDVRDGFDMEAAWRGLEVKTENQWENHRGDCVMYP</sequence>
<dbReference type="PANTHER" id="PTHR37049">
    <property type="entry name" value="PEPTIDASE S41 FAMILY PROTEIN"/>
    <property type="match status" value="1"/>
</dbReference>
<dbReference type="Proteomes" id="UP001341245">
    <property type="component" value="Unassembled WGS sequence"/>
</dbReference>
<proteinExistence type="predicted"/>
<evidence type="ECO:0000259" key="3">
    <source>
        <dbReference type="Pfam" id="PF23658"/>
    </source>
</evidence>
<dbReference type="Gene3D" id="3.90.226.10">
    <property type="entry name" value="2-enoyl-CoA Hydratase, Chain A, domain 1"/>
    <property type="match status" value="1"/>
</dbReference>
<accession>A0ABR0T5R4</accession>
<dbReference type="PANTHER" id="PTHR37049:SF4">
    <property type="entry name" value="RHODANESE DOMAIN-CONTAINING PROTEIN"/>
    <property type="match status" value="1"/>
</dbReference>
<dbReference type="SUPFAM" id="SSF52096">
    <property type="entry name" value="ClpP/crotonase"/>
    <property type="match status" value="1"/>
</dbReference>